<organism evidence="3 4">
    <name type="scientific">Dielma fastidiosa</name>
    <dbReference type="NCBI Taxonomy" id="1034346"/>
    <lineage>
        <taxon>Bacteria</taxon>
        <taxon>Bacillati</taxon>
        <taxon>Bacillota</taxon>
        <taxon>Erysipelotrichia</taxon>
        <taxon>Erysipelotrichales</taxon>
        <taxon>Erysipelotrichaceae</taxon>
        <taxon>Dielma</taxon>
    </lineage>
</organism>
<sequence length="238" mass="26116">MKKFSVLALSALLLMGCSTAPAQKTDAELEAEGWVKNPLENGYVMATDAPTPTALPDPRDTTKMYKPSKDEAEVACTADSYAAACSSINVDNLIDYLGRDDVVYIDLRDYNDYAKKHLKNFEVIPYFAVIFNADANTDATLPQLYGGSVTEPIDVYEESDDLLHAMIPTDKTVFLMCQSGGRVTQLMNLLAAKGYDMSKIYNVGGMGQFEGSEFRPYTTDNAELAVTATYAFEGLTRK</sequence>
<evidence type="ECO:0000313" key="3">
    <source>
        <dbReference type="EMBL" id="PXX80499.1"/>
    </source>
</evidence>
<dbReference type="Proteomes" id="UP000247612">
    <property type="component" value="Unassembled WGS sequence"/>
</dbReference>
<dbReference type="STRING" id="1034346.GCA_000313565_02086"/>
<evidence type="ECO:0000313" key="4">
    <source>
        <dbReference type="Proteomes" id="UP000247612"/>
    </source>
</evidence>
<dbReference type="OrthoDB" id="9800872at2"/>
<keyword evidence="1" id="KW-0732">Signal</keyword>
<name>A0A2V2FL83_9FIRM</name>
<dbReference type="PROSITE" id="PS50206">
    <property type="entry name" value="RHODANESE_3"/>
    <property type="match status" value="1"/>
</dbReference>
<dbReference type="InterPro" id="IPR036873">
    <property type="entry name" value="Rhodanese-like_dom_sf"/>
</dbReference>
<dbReference type="SMART" id="SM00450">
    <property type="entry name" value="RHOD"/>
    <property type="match status" value="1"/>
</dbReference>
<proteinExistence type="predicted"/>
<evidence type="ECO:0000256" key="1">
    <source>
        <dbReference type="SAM" id="SignalP"/>
    </source>
</evidence>
<evidence type="ECO:0000259" key="2">
    <source>
        <dbReference type="PROSITE" id="PS50206"/>
    </source>
</evidence>
<dbReference type="SUPFAM" id="SSF52821">
    <property type="entry name" value="Rhodanese/Cell cycle control phosphatase"/>
    <property type="match status" value="1"/>
</dbReference>
<feature type="chain" id="PRO_5030058619" evidence="1">
    <location>
        <begin position="23"/>
        <end position="238"/>
    </location>
</feature>
<dbReference type="CDD" id="cd00158">
    <property type="entry name" value="RHOD"/>
    <property type="match status" value="1"/>
</dbReference>
<keyword evidence="3" id="KW-0808">Transferase</keyword>
<gene>
    <name evidence="3" type="ORF">DES51_10391</name>
</gene>
<dbReference type="Gene3D" id="3.40.250.10">
    <property type="entry name" value="Rhodanese-like domain"/>
    <property type="match status" value="1"/>
</dbReference>
<accession>A0A2V2FL83</accession>
<keyword evidence="4" id="KW-1185">Reference proteome</keyword>
<comment type="caution">
    <text evidence="3">The sequence shown here is derived from an EMBL/GenBank/DDBJ whole genome shotgun (WGS) entry which is preliminary data.</text>
</comment>
<feature type="domain" description="Rhodanese" evidence="2">
    <location>
        <begin position="98"/>
        <end position="218"/>
    </location>
</feature>
<protein>
    <submittedName>
        <fullName evidence="3">Rhodanese-related sulfurtransferase</fullName>
    </submittedName>
</protein>
<dbReference type="PROSITE" id="PS51257">
    <property type="entry name" value="PROKAR_LIPOPROTEIN"/>
    <property type="match status" value="1"/>
</dbReference>
<dbReference type="GO" id="GO:0016740">
    <property type="term" value="F:transferase activity"/>
    <property type="evidence" value="ECO:0007669"/>
    <property type="project" value="UniProtKB-KW"/>
</dbReference>
<reference evidence="3 4" key="1">
    <citation type="submission" date="2018-05" db="EMBL/GenBank/DDBJ databases">
        <title>Genomic Encyclopedia of Type Strains, Phase IV (KMG-IV): sequencing the most valuable type-strain genomes for metagenomic binning, comparative biology and taxonomic classification.</title>
        <authorList>
            <person name="Goeker M."/>
        </authorList>
    </citation>
    <scope>NUCLEOTIDE SEQUENCE [LARGE SCALE GENOMIC DNA]</scope>
    <source>
        <strain evidence="3 4">JC118</strain>
    </source>
</reference>
<dbReference type="InterPro" id="IPR001763">
    <property type="entry name" value="Rhodanese-like_dom"/>
</dbReference>
<dbReference type="Pfam" id="PF00581">
    <property type="entry name" value="Rhodanese"/>
    <property type="match status" value="1"/>
</dbReference>
<dbReference type="EMBL" id="QJKH01000003">
    <property type="protein sequence ID" value="PXX80499.1"/>
    <property type="molecule type" value="Genomic_DNA"/>
</dbReference>
<feature type="signal peptide" evidence="1">
    <location>
        <begin position="1"/>
        <end position="22"/>
    </location>
</feature>
<dbReference type="AlphaFoldDB" id="A0A2V2FL83"/>
<dbReference type="RefSeq" id="WP_022938390.1">
    <property type="nucleotide sequence ID" value="NZ_CABKRQ010000005.1"/>
</dbReference>